<protein>
    <submittedName>
        <fullName evidence="2">Uncharacterized protein</fullName>
    </submittedName>
</protein>
<dbReference type="Proteomes" id="UP001374584">
    <property type="component" value="Unassembled WGS sequence"/>
</dbReference>
<dbReference type="AlphaFoldDB" id="A0AAN9P0W5"/>
<sequence>MGTSCCWASMLAGWEVASLELAYTGARLKWSSAQVELASIPKLLWNSHHAFGFSAKYLVSFLWWSSPHGDHLQAPNLRFGENNYIL</sequence>
<gene>
    <name evidence="2" type="ORF">VNO80_01211</name>
</gene>
<reference evidence="2 3" key="1">
    <citation type="submission" date="2024-01" db="EMBL/GenBank/DDBJ databases">
        <title>The genomes of 5 underutilized Papilionoideae crops provide insights into root nodulation and disease resistanc.</title>
        <authorList>
            <person name="Jiang F."/>
        </authorList>
    </citation>
    <scope>NUCLEOTIDE SEQUENCE [LARGE SCALE GENOMIC DNA]</scope>
    <source>
        <strain evidence="2">JINMINGXINNONG_FW02</strain>
        <tissue evidence="2">Leaves</tissue>
    </source>
</reference>
<keyword evidence="1" id="KW-0732">Signal</keyword>
<evidence type="ECO:0000313" key="3">
    <source>
        <dbReference type="Proteomes" id="UP001374584"/>
    </source>
</evidence>
<dbReference type="EMBL" id="JAYMYR010000001">
    <property type="protein sequence ID" value="KAK7382360.1"/>
    <property type="molecule type" value="Genomic_DNA"/>
</dbReference>
<evidence type="ECO:0000256" key="1">
    <source>
        <dbReference type="SAM" id="SignalP"/>
    </source>
</evidence>
<accession>A0AAN9P0W5</accession>
<comment type="caution">
    <text evidence="2">The sequence shown here is derived from an EMBL/GenBank/DDBJ whole genome shotgun (WGS) entry which is preliminary data.</text>
</comment>
<proteinExistence type="predicted"/>
<name>A0AAN9P0W5_PHACN</name>
<keyword evidence="3" id="KW-1185">Reference proteome</keyword>
<evidence type="ECO:0000313" key="2">
    <source>
        <dbReference type="EMBL" id="KAK7382360.1"/>
    </source>
</evidence>
<feature type="chain" id="PRO_5042960674" evidence="1">
    <location>
        <begin position="19"/>
        <end position="86"/>
    </location>
</feature>
<organism evidence="2 3">
    <name type="scientific">Phaseolus coccineus</name>
    <name type="common">Scarlet runner bean</name>
    <name type="synonym">Phaseolus multiflorus</name>
    <dbReference type="NCBI Taxonomy" id="3886"/>
    <lineage>
        <taxon>Eukaryota</taxon>
        <taxon>Viridiplantae</taxon>
        <taxon>Streptophyta</taxon>
        <taxon>Embryophyta</taxon>
        <taxon>Tracheophyta</taxon>
        <taxon>Spermatophyta</taxon>
        <taxon>Magnoliopsida</taxon>
        <taxon>eudicotyledons</taxon>
        <taxon>Gunneridae</taxon>
        <taxon>Pentapetalae</taxon>
        <taxon>rosids</taxon>
        <taxon>fabids</taxon>
        <taxon>Fabales</taxon>
        <taxon>Fabaceae</taxon>
        <taxon>Papilionoideae</taxon>
        <taxon>50 kb inversion clade</taxon>
        <taxon>NPAAA clade</taxon>
        <taxon>indigoferoid/millettioid clade</taxon>
        <taxon>Phaseoleae</taxon>
        <taxon>Phaseolus</taxon>
    </lineage>
</organism>
<feature type="signal peptide" evidence="1">
    <location>
        <begin position="1"/>
        <end position="18"/>
    </location>
</feature>